<feature type="region of interest" description="Disordered" evidence="7">
    <location>
        <begin position="173"/>
        <end position="194"/>
    </location>
</feature>
<dbReference type="Pfam" id="PF00172">
    <property type="entry name" value="Zn_clus"/>
    <property type="match status" value="1"/>
</dbReference>
<feature type="region of interest" description="Disordered" evidence="7">
    <location>
        <begin position="475"/>
        <end position="500"/>
    </location>
</feature>
<evidence type="ECO:0000259" key="8">
    <source>
        <dbReference type="PROSITE" id="PS50048"/>
    </source>
</evidence>
<gene>
    <name evidence="9" type="ORF">N7493_001332</name>
</gene>
<dbReference type="AlphaFoldDB" id="A0AAD6HUJ2"/>
<feature type="region of interest" description="Disordered" evidence="7">
    <location>
        <begin position="130"/>
        <end position="149"/>
    </location>
</feature>
<dbReference type="Gene3D" id="4.10.240.10">
    <property type="entry name" value="Zn(2)-C6 fungal-type DNA-binding domain"/>
    <property type="match status" value="1"/>
</dbReference>
<keyword evidence="2" id="KW-0479">Metal-binding</keyword>
<dbReference type="InterPro" id="IPR036864">
    <property type="entry name" value="Zn2-C6_fun-type_DNA-bd_sf"/>
</dbReference>
<evidence type="ECO:0000256" key="3">
    <source>
        <dbReference type="ARBA" id="ARBA00023015"/>
    </source>
</evidence>
<evidence type="ECO:0000256" key="4">
    <source>
        <dbReference type="ARBA" id="ARBA00023125"/>
    </source>
</evidence>
<keyword evidence="5" id="KW-0804">Transcription</keyword>
<dbReference type="CDD" id="cd12148">
    <property type="entry name" value="fungal_TF_MHR"/>
    <property type="match status" value="1"/>
</dbReference>
<organism evidence="9 10">
    <name type="scientific">Penicillium malachiteum</name>
    <dbReference type="NCBI Taxonomy" id="1324776"/>
    <lineage>
        <taxon>Eukaryota</taxon>
        <taxon>Fungi</taxon>
        <taxon>Dikarya</taxon>
        <taxon>Ascomycota</taxon>
        <taxon>Pezizomycotina</taxon>
        <taxon>Eurotiomycetes</taxon>
        <taxon>Eurotiomycetidae</taxon>
        <taxon>Eurotiales</taxon>
        <taxon>Aspergillaceae</taxon>
        <taxon>Penicillium</taxon>
    </lineage>
</organism>
<dbReference type="GO" id="GO:0006351">
    <property type="term" value="P:DNA-templated transcription"/>
    <property type="evidence" value="ECO:0007669"/>
    <property type="project" value="InterPro"/>
</dbReference>
<protein>
    <submittedName>
        <fullName evidence="9">Fungal-specific transcription factor domain-containing protein</fullName>
    </submittedName>
</protein>
<dbReference type="InterPro" id="IPR050613">
    <property type="entry name" value="Sec_Metabolite_Reg"/>
</dbReference>
<feature type="compositionally biased region" description="Polar residues" evidence="7">
    <location>
        <begin position="132"/>
        <end position="142"/>
    </location>
</feature>
<evidence type="ECO:0000256" key="7">
    <source>
        <dbReference type="SAM" id="MobiDB-lite"/>
    </source>
</evidence>
<evidence type="ECO:0000313" key="9">
    <source>
        <dbReference type="EMBL" id="KAJ5738177.1"/>
    </source>
</evidence>
<dbReference type="GO" id="GO:0000981">
    <property type="term" value="F:DNA-binding transcription factor activity, RNA polymerase II-specific"/>
    <property type="evidence" value="ECO:0007669"/>
    <property type="project" value="InterPro"/>
</dbReference>
<dbReference type="GO" id="GO:0008270">
    <property type="term" value="F:zinc ion binding"/>
    <property type="evidence" value="ECO:0007669"/>
    <property type="project" value="InterPro"/>
</dbReference>
<keyword evidence="3" id="KW-0805">Transcription regulation</keyword>
<proteinExistence type="predicted"/>
<reference evidence="9" key="1">
    <citation type="journal article" date="2023" name="IMA Fungus">
        <title>Comparative genomic study of the Penicillium genus elucidates a diverse pangenome and 15 lateral gene transfer events.</title>
        <authorList>
            <person name="Petersen C."/>
            <person name="Sorensen T."/>
            <person name="Nielsen M.R."/>
            <person name="Sondergaard T.E."/>
            <person name="Sorensen J.L."/>
            <person name="Fitzpatrick D.A."/>
            <person name="Frisvad J.C."/>
            <person name="Nielsen K.L."/>
        </authorList>
    </citation>
    <scope>NUCLEOTIDE SEQUENCE</scope>
    <source>
        <strain evidence="9">IBT 17514</strain>
    </source>
</reference>
<keyword evidence="4" id="KW-0238">DNA-binding</keyword>
<dbReference type="SUPFAM" id="SSF57701">
    <property type="entry name" value="Zn2/Cys6 DNA-binding domain"/>
    <property type="match status" value="1"/>
</dbReference>
<evidence type="ECO:0000256" key="1">
    <source>
        <dbReference type="ARBA" id="ARBA00004123"/>
    </source>
</evidence>
<dbReference type="InterPro" id="IPR001138">
    <property type="entry name" value="Zn2Cys6_DnaBD"/>
</dbReference>
<evidence type="ECO:0000313" key="10">
    <source>
        <dbReference type="Proteomes" id="UP001215712"/>
    </source>
</evidence>
<keyword evidence="10" id="KW-1185">Reference proteome</keyword>
<dbReference type="PROSITE" id="PS50048">
    <property type="entry name" value="ZN2_CY6_FUNGAL_2"/>
    <property type="match status" value="1"/>
</dbReference>
<evidence type="ECO:0000256" key="5">
    <source>
        <dbReference type="ARBA" id="ARBA00023163"/>
    </source>
</evidence>
<accession>A0AAD6HUJ2</accession>
<dbReference type="GO" id="GO:0005634">
    <property type="term" value="C:nucleus"/>
    <property type="evidence" value="ECO:0007669"/>
    <property type="project" value="UniProtKB-SubCell"/>
</dbReference>
<dbReference type="Pfam" id="PF04082">
    <property type="entry name" value="Fungal_trans"/>
    <property type="match status" value="1"/>
</dbReference>
<dbReference type="Proteomes" id="UP001215712">
    <property type="component" value="Unassembled WGS sequence"/>
</dbReference>
<dbReference type="EMBL" id="JAQJAN010000002">
    <property type="protein sequence ID" value="KAJ5738177.1"/>
    <property type="molecule type" value="Genomic_DNA"/>
</dbReference>
<dbReference type="SMART" id="SM00066">
    <property type="entry name" value="GAL4"/>
    <property type="match status" value="1"/>
</dbReference>
<dbReference type="CDD" id="cd00067">
    <property type="entry name" value="GAL4"/>
    <property type="match status" value="1"/>
</dbReference>
<comment type="caution">
    <text evidence="9">The sequence shown here is derived from an EMBL/GenBank/DDBJ whole genome shotgun (WGS) entry which is preliminary data.</text>
</comment>
<name>A0AAD6HUJ2_9EURO</name>
<dbReference type="PANTHER" id="PTHR31001">
    <property type="entry name" value="UNCHARACTERIZED TRANSCRIPTIONAL REGULATORY PROTEIN"/>
    <property type="match status" value="1"/>
</dbReference>
<evidence type="ECO:0000256" key="2">
    <source>
        <dbReference type="ARBA" id="ARBA00022723"/>
    </source>
</evidence>
<comment type="subcellular location">
    <subcellularLocation>
        <location evidence="1">Nucleus</location>
    </subcellularLocation>
</comment>
<feature type="compositionally biased region" description="Low complexity" evidence="7">
    <location>
        <begin position="480"/>
        <end position="500"/>
    </location>
</feature>
<reference evidence="9" key="2">
    <citation type="submission" date="2023-01" db="EMBL/GenBank/DDBJ databases">
        <authorList>
            <person name="Petersen C."/>
        </authorList>
    </citation>
    <scope>NUCLEOTIDE SEQUENCE</scope>
    <source>
        <strain evidence="9">IBT 17514</strain>
    </source>
</reference>
<feature type="domain" description="Zn(2)-C6 fungal-type" evidence="8">
    <location>
        <begin position="28"/>
        <end position="58"/>
    </location>
</feature>
<dbReference type="InterPro" id="IPR007219">
    <property type="entry name" value="XnlR_reg_dom"/>
</dbReference>
<evidence type="ECO:0000256" key="6">
    <source>
        <dbReference type="ARBA" id="ARBA00023242"/>
    </source>
</evidence>
<dbReference type="PANTHER" id="PTHR31001:SF85">
    <property type="entry name" value="ZN(II)2CYS6 TRANSCRIPTION FACTOR (EUROFUNG)"/>
    <property type="match status" value="1"/>
</dbReference>
<keyword evidence="6" id="KW-0539">Nucleus</keyword>
<sequence>MHDRPVIIAPAPSQSRIDSAPPSVMPFTCQPCVRRKVKCDRSVPACLSCGKAKLECIYQPPAARACKRKRVDMDEHKRLARCEQMFQEHGILTPADATMAAGPSSYRNNNNIDIIAKKSLQSTPELSHLPLQASNSNQSDAGTTGKLLSGDGKSRYIDSSLWLDAEEVDMREISEHEEEEEEHDPTAIGPGSLTEDPISGALLGGLQSLGQYYPSHVDAMKLWTVHVHNVEPLCKILHIPTTTNMVEIASQQPATASKANECLLFAIYHSAVFSMTDEDCVQEFSQSRTPLMLLYRNAFQQALVNASWLKTTEMPVLQALVLFLVAMRTQMDPHTFWILTGVAVRIAQRMGLHRDAQTILDTDIVLCSNPNMKNFQWQIKAFFLWDALLCMLTSLAKVGFLSSAELDTTWKKMGEIYSNHPEILEARKGGALHIAVGKLTLKAWAANSPSDYDCPAEPAFITTLRSLYRETKPKIKGSADYNNTSNPNGNDDNGDNITNDAVTEESLSPSLEDIFASLDGAKLDFGENNFNLGSADWTFWDQSYR</sequence>
<dbReference type="GO" id="GO:0003677">
    <property type="term" value="F:DNA binding"/>
    <property type="evidence" value="ECO:0007669"/>
    <property type="project" value="UniProtKB-KW"/>
</dbReference>